<keyword evidence="2" id="KW-1185">Reference proteome</keyword>
<dbReference type="Gene3D" id="2.60.40.420">
    <property type="entry name" value="Cupredoxins - blue copper proteins"/>
    <property type="match status" value="1"/>
</dbReference>
<dbReference type="RefSeq" id="WP_089383877.1">
    <property type="nucleotide sequence ID" value="NZ_FZNQ01000003.1"/>
</dbReference>
<reference evidence="1 2" key="1">
    <citation type="submission" date="2017-06" db="EMBL/GenBank/DDBJ databases">
        <authorList>
            <person name="Kim H.J."/>
            <person name="Triplett B.A."/>
        </authorList>
    </citation>
    <scope>NUCLEOTIDE SEQUENCE [LARGE SCALE GENOMIC DNA]</scope>
    <source>
        <strain evidence="1 2">DSM 8800</strain>
    </source>
</reference>
<dbReference type="AlphaFoldDB" id="A0A238VLE8"/>
<dbReference type="SUPFAM" id="SSF49503">
    <property type="entry name" value="Cupredoxins"/>
    <property type="match status" value="1"/>
</dbReference>
<dbReference type="OrthoDB" id="11836at2157"/>
<dbReference type="PROSITE" id="PS51257">
    <property type="entry name" value="PROKAR_LIPOPROTEIN"/>
    <property type="match status" value="1"/>
</dbReference>
<sequence length="206" mass="22516">MTFKKRSVDRRTILKTTGAGVGGSIAVAGCLDSNGDDGDDATEEIEEWLDEEPTRLDAIAEDEIELEGGPWDGEVVDETGADEVSIDFSAPLEVDGEMLGPFAIDPWAVDISPEATVLWEWQGEHTLTSYFDPPHENPGDAAEDEFEVPGEEEELTTHEHTFEEPGVYLYYCLPHGTPYETEQGPAGTDGASNWFGHRGAIRVVDD</sequence>
<proteinExistence type="predicted"/>
<organism evidence="1 2">
    <name type="scientific">Halorubrum vacuolatum</name>
    <name type="common">Natronobacterium vacuolatum</name>
    <dbReference type="NCBI Taxonomy" id="63740"/>
    <lineage>
        <taxon>Archaea</taxon>
        <taxon>Methanobacteriati</taxon>
        <taxon>Methanobacteriota</taxon>
        <taxon>Stenosarchaea group</taxon>
        <taxon>Halobacteria</taxon>
        <taxon>Halobacteriales</taxon>
        <taxon>Haloferacaceae</taxon>
        <taxon>Halorubrum</taxon>
    </lineage>
</organism>
<dbReference type="EMBL" id="FZNQ01000003">
    <property type="protein sequence ID" value="SNR35028.1"/>
    <property type="molecule type" value="Genomic_DNA"/>
</dbReference>
<evidence type="ECO:0000313" key="2">
    <source>
        <dbReference type="Proteomes" id="UP000198397"/>
    </source>
</evidence>
<accession>A0A238VLE8</accession>
<evidence type="ECO:0000313" key="1">
    <source>
        <dbReference type="EMBL" id="SNR35028.1"/>
    </source>
</evidence>
<dbReference type="InterPro" id="IPR008972">
    <property type="entry name" value="Cupredoxin"/>
</dbReference>
<gene>
    <name evidence="1" type="ORF">SAMN06264855_10373</name>
</gene>
<protein>
    <submittedName>
        <fullName evidence="1">Plastocyanin</fullName>
    </submittedName>
</protein>
<name>A0A238VLE8_HALVU</name>
<dbReference type="Proteomes" id="UP000198397">
    <property type="component" value="Unassembled WGS sequence"/>
</dbReference>